<dbReference type="CDD" id="cd00086">
    <property type="entry name" value="homeodomain"/>
    <property type="match status" value="1"/>
</dbReference>
<keyword evidence="2 5" id="KW-0238">DNA-binding</keyword>
<dbReference type="GO" id="GO:0000978">
    <property type="term" value="F:RNA polymerase II cis-regulatory region sequence-specific DNA binding"/>
    <property type="evidence" value="ECO:0007669"/>
    <property type="project" value="TreeGrafter"/>
</dbReference>
<feature type="domain" description="POU-specific" evidence="9">
    <location>
        <begin position="152"/>
        <end position="228"/>
    </location>
</feature>
<evidence type="ECO:0000256" key="4">
    <source>
        <dbReference type="ARBA" id="ARBA00023242"/>
    </source>
</evidence>
<evidence type="ECO:0000256" key="2">
    <source>
        <dbReference type="ARBA" id="ARBA00023125"/>
    </source>
</evidence>
<dbReference type="SMART" id="SM00389">
    <property type="entry name" value="HOX"/>
    <property type="match status" value="1"/>
</dbReference>
<evidence type="ECO:0000259" key="9">
    <source>
        <dbReference type="PROSITE" id="PS51179"/>
    </source>
</evidence>
<accession>A0A564YE96</accession>
<evidence type="ECO:0008006" key="12">
    <source>
        <dbReference type="Google" id="ProtNLM"/>
    </source>
</evidence>
<protein>
    <recommendedName>
        <fullName evidence="12">Homeobox domain-containing protein</fullName>
    </recommendedName>
</protein>
<sequence length="386" mass="43492">FVIGLIREDESALDLSIFADYPTSLSAISQNSSSILIELPTSTISTPGSDKVLFYLEPSGQLVLANFIYERINENIVLKHVAVPPTSNPQGIEEVQDSSTVEPSEFPDPPNSTESNNVGCDVEDDQKLLKQKVKNILSMPLSIPDADGDAIVGGYNISKLVQTAERLKNYRIRRNLSQAKLSELICRNTVGELKFSQTFLCRFENLEVTLRVALRANPYLEKWLDRVENQEEMQEEEEALDRVQDSVSIGNFLISRHPVSSPPMETTIVDETTTTDGLMAELLDLRERISPPTNGNKECSCGNYGDVEEGEANECESVQLPKRRNRKERVYFTEAAVAQMIEHYDLNPWPRGQELTDLAQSLGYGRESVRLWFVNRRYQLKLASKQ</sequence>
<dbReference type="SMART" id="SM00352">
    <property type="entry name" value="POU"/>
    <property type="match status" value="1"/>
</dbReference>
<name>A0A564YE96_HYMDI</name>
<dbReference type="SUPFAM" id="SSF47413">
    <property type="entry name" value="lambda repressor-like DNA-binding domains"/>
    <property type="match status" value="1"/>
</dbReference>
<reference evidence="10 11" key="1">
    <citation type="submission" date="2019-07" db="EMBL/GenBank/DDBJ databases">
        <authorList>
            <person name="Jastrzebski P J."/>
            <person name="Paukszto L."/>
            <person name="Jastrzebski P J."/>
        </authorList>
    </citation>
    <scope>NUCLEOTIDE SEQUENCE [LARGE SCALE GENOMIC DNA]</scope>
    <source>
        <strain evidence="10 11">WMS-il1</strain>
    </source>
</reference>
<dbReference type="AlphaFoldDB" id="A0A564YE96"/>
<evidence type="ECO:0000313" key="10">
    <source>
        <dbReference type="EMBL" id="VUZ45536.1"/>
    </source>
</evidence>
<dbReference type="InterPro" id="IPR010982">
    <property type="entry name" value="Lambda_DNA-bd_dom_sf"/>
</dbReference>
<dbReference type="PANTHER" id="PTHR11636:SF6">
    <property type="entry name" value="POU DOMAIN, CLASS 6, TRANSCRIPTION FACTOR 1"/>
    <property type="match status" value="1"/>
</dbReference>
<dbReference type="PROSITE" id="PS51179">
    <property type="entry name" value="POU_3"/>
    <property type="match status" value="1"/>
</dbReference>
<dbReference type="PANTHER" id="PTHR11636">
    <property type="entry name" value="POU DOMAIN"/>
    <property type="match status" value="1"/>
</dbReference>
<evidence type="ECO:0000313" key="11">
    <source>
        <dbReference type="Proteomes" id="UP000321570"/>
    </source>
</evidence>
<feature type="domain" description="Homeobox" evidence="8">
    <location>
        <begin position="323"/>
        <end position="383"/>
    </location>
</feature>
<evidence type="ECO:0000256" key="5">
    <source>
        <dbReference type="PROSITE-ProRule" id="PRU00108"/>
    </source>
</evidence>
<dbReference type="SUPFAM" id="SSF46689">
    <property type="entry name" value="Homeodomain-like"/>
    <property type="match status" value="1"/>
</dbReference>
<keyword evidence="4 5" id="KW-0539">Nucleus</keyword>
<feature type="non-terminal residue" evidence="10">
    <location>
        <position position="1"/>
    </location>
</feature>
<dbReference type="PRINTS" id="PR00028">
    <property type="entry name" value="POUDOMAIN"/>
</dbReference>
<feature type="region of interest" description="Disordered" evidence="7">
    <location>
        <begin position="87"/>
        <end position="119"/>
    </location>
</feature>
<dbReference type="InterPro" id="IPR000327">
    <property type="entry name" value="POU_dom"/>
</dbReference>
<feature type="DNA-binding region" description="Homeobox" evidence="5">
    <location>
        <begin position="325"/>
        <end position="384"/>
    </location>
</feature>
<dbReference type="Pfam" id="PF00046">
    <property type="entry name" value="Homeodomain"/>
    <property type="match status" value="1"/>
</dbReference>
<dbReference type="InterPro" id="IPR001356">
    <property type="entry name" value="HD"/>
</dbReference>
<dbReference type="Proteomes" id="UP000321570">
    <property type="component" value="Unassembled WGS sequence"/>
</dbReference>
<evidence type="ECO:0000256" key="1">
    <source>
        <dbReference type="ARBA" id="ARBA00004123"/>
    </source>
</evidence>
<dbReference type="InterPro" id="IPR050255">
    <property type="entry name" value="POU_domain_TF"/>
</dbReference>
<dbReference type="EMBL" id="CABIJS010000177">
    <property type="protein sequence ID" value="VUZ45536.1"/>
    <property type="molecule type" value="Genomic_DNA"/>
</dbReference>
<dbReference type="Pfam" id="PF00157">
    <property type="entry name" value="Pou"/>
    <property type="match status" value="1"/>
</dbReference>
<comment type="subcellular location">
    <subcellularLocation>
        <location evidence="1 5 6">Nucleus</location>
    </subcellularLocation>
</comment>
<dbReference type="PROSITE" id="PS50071">
    <property type="entry name" value="HOMEOBOX_2"/>
    <property type="match status" value="1"/>
</dbReference>
<dbReference type="InterPro" id="IPR009057">
    <property type="entry name" value="Homeodomain-like_sf"/>
</dbReference>
<evidence type="ECO:0000256" key="6">
    <source>
        <dbReference type="RuleBase" id="RU000682"/>
    </source>
</evidence>
<organism evidence="10 11">
    <name type="scientific">Hymenolepis diminuta</name>
    <name type="common">Rat tapeworm</name>
    <dbReference type="NCBI Taxonomy" id="6216"/>
    <lineage>
        <taxon>Eukaryota</taxon>
        <taxon>Metazoa</taxon>
        <taxon>Spiralia</taxon>
        <taxon>Lophotrochozoa</taxon>
        <taxon>Platyhelminthes</taxon>
        <taxon>Cestoda</taxon>
        <taxon>Eucestoda</taxon>
        <taxon>Cyclophyllidea</taxon>
        <taxon>Hymenolepididae</taxon>
        <taxon>Hymenolepis</taxon>
    </lineage>
</organism>
<dbReference type="GO" id="GO:0000981">
    <property type="term" value="F:DNA-binding transcription factor activity, RNA polymerase II-specific"/>
    <property type="evidence" value="ECO:0007669"/>
    <property type="project" value="TreeGrafter"/>
</dbReference>
<evidence type="ECO:0000256" key="3">
    <source>
        <dbReference type="ARBA" id="ARBA00023155"/>
    </source>
</evidence>
<dbReference type="InterPro" id="IPR013847">
    <property type="entry name" value="POU"/>
</dbReference>
<gene>
    <name evidence="10" type="ORF">WMSIL1_LOCUS5534</name>
</gene>
<dbReference type="GO" id="GO:0005634">
    <property type="term" value="C:nucleus"/>
    <property type="evidence" value="ECO:0007669"/>
    <property type="project" value="UniProtKB-SubCell"/>
</dbReference>
<proteinExistence type="predicted"/>
<dbReference type="Gene3D" id="1.10.260.40">
    <property type="entry name" value="lambda repressor-like DNA-binding domains"/>
    <property type="match status" value="1"/>
</dbReference>
<keyword evidence="3 5" id="KW-0371">Homeobox</keyword>
<evidence type="ECO:0000256" key="7">
    <source>
        <dbReference type="SAM" id="MobiDB-lite"/>
    </source>
</evidence>
<keyword evidence="11" id="KW-1185">Reference proteome</keyword>
<evidence type="ECO:0000259" key="8">
    <source>
        <dbReference type="PROSITE" id="PS50071"/>
    </source>
</evidence>
<dbReference type="Gene3D" id="1.10.10.60">
    <property type="entry name" value="Homeodomain-like"/>
    <property type="match status" value="1"/>
</dbReference>